<evidence type="ECO:0000313" key="10">
    <source>
        <dbReference type="Proteomes" id="UP000050417"/>
    </source>
</evidence>
<gene>
    <name evidence="9" type="ORF">ADN00_02535</name>
</gene>
<dbReference type="InterPro" id="IPR023885">
    <property type="entry name" value="4Fe4S-binding_SPASM_dom"/>
</dbReference>
<dbReference type="InterPro" id="IPR013785">
    <property type="entry name" value="Aldolase_TIM"/>
</dbReference>
<sequence length="355" mass="39905">MLDQSLRPVKVYFELTNHCNFKCDFCPILVSNRKGHNMDFDLYRKGIDEIVSENITDTVGYHVLGEPLIYSRLAEAIAYAKSKGLHTDINTNGALLTPERVKSLADAGLDEMAISVQLIGEEDHAARGTSISFADYYQRVLNAVKLVRTSGSQMDLILCFMNKSSHKLFDVELAQKMNWESLNRGKLTRYILDVCSVIEKNMSEQQVQQSLRHLNLNRPQMIQLDEHTKIYVHPFGDWGNAFTKKKIHPAHFGTCSYALSNLGVLSNGEITICCPDYDGGTSLGNLNTTSLTEVLTSPRANAIREGFKHNRVVHPRCQHCLGGASLLKTWLKGAISIYLFKVLKFQPAQVKEVRL</sequence>
<dbReference type="SUPFAM" id="SSF102114">
    <property type="entry name" value="Radical SAM enzymes"/>
    <property type="match status" value="1"/>
</dbReference>
<dbReference type="SFLD" id="SFLDG01067">
    <property type="entry name" value="SPASM/twitch_domain_containing"/>
    <property type="match status" value="1"/>
</dbReference>
<dbReference type="Gene3D" id="3.20.20.70">
    <property type="entry name" value="Aldolase class I"/>
    <property type="match status" value="1"/>
</dbReference>
<dbReference type="CDD" id="cd01335">
    <property type="entry name" value="Radical_SAM"/>
    <property type="match status" value="1"/>
</dbReference>
<dbReference type="SFLD" id="SFLDS00029">
    <property type="entry name" value="Radical_SAM"/>
    <property type="match status" value="1"/>
</dbReference>
<evidence type="ECO:0000256" key="1">
    <source>
        <dbReference type="ARBA" id="ARBA00001966"/>
    </source>
</evidence>
<name>A0A0P6XS27_9CHLR</name>
<keyword evidence="3" id="KW-0949">S-adenosyl-L-methionine</keyword>
<reference evidence="9 10" key="1">
    <citation type="submission" date="2015-07" db="EMBL/GenBank/DDBJ databases">
        <title>Genome sequence of Ornatilinea apprima DSM 23815.</title>
        <authorList>
            <person name="Hemp J."/>
            <person name="Ward L.M."/>
            <person name="Pace L.A."/>
            <person name="Fischer W.W."/>
        </authorList>
    </citation>
    <scope>NUCLEOTIDE SEQUENCE [LARGE SCALE GENOMIC DNA]</scope>
    <source>
        <strain evidence="9 10">P3M-1</strain>
    </source>
</reference>
<evidence type="ECO:0000256" key="3">
    <source>
        <dbReference type="ARBA" id="ARBA00022691"/>
    </source>
</evidence>
<feature type="domain" description="4Fe4S-binding SPASM" evidence="8">
    <location>
        <begin position="255"/>
        <end position="320"/>
    </location>
</feature>
<comment type="caution">
    <text evidence="9">The sequence shown here is derived from an EMBL/GenBank/DDBJ whole genome shotgun (WGS) entry which is preliminary data.</text>
</comment>
<dbReference type="InterPro" id="IPR034391">
    <property type="entry name" value="AdoMet-like_SPASM_containing"/>
</dbReference>
<dbReference type="RefSeq" id="WP_075061387.1">
    <property type="nucleotide sequence ID" value="NZ_LGCL01000011.1"/>
</dbReference>
<keyword evidence="2" id="KW-0004">4Fe-4S</keyword>
<dbReference type="EMBL" id="LGCL01000011">
    <property type="protein sequence ID" value="KPL79576.1"/>
    <property type="molecule type" value="Genomic_DNA"/>
</dbReference>
<keyword evidence="6" id="KW-0411">Iron-sulfur</keyword>
<dbReference type="GO" id="GO:0046872">
    <property type="term" value="F:metal ion binding"/>
    <property type="evidence" value="ECO:0007669"/>
    <property type="project" value="UniProtKB-KW"/>
</dbReference>
<dbReference type="InterPro" id="IPR007197">
    <property type="entry name" value="rSAM"/>
</dbReference>
<dbReference type="PANTHER" id="PTHR11228:SF7">
    <property type="entry name" value="PQQA PEPTIDE CYCLASE"/>
    <property type="match status" value="1"/>
</dbReference>
<dbReference type="AlphaFoldDB" id="A0A0P6XS27"/>
<comment type="cofactor">
    <cofactor evidence="1">
        <name>[4Fe-4S] cluster</name>
        <dbReference type="ChEBI" id="CHEBI:49883"/>
    </cofactor>
</comment>
<evidence type="ECO:0000256" key="4">
    <source>
        <dbReference type="ARBA" id="ARBA00022723"/>
    </source>
</evidence>
<dbReference type="InterPro" id="IPR058240">
    <property type="entry name" value="rSAM_sf"/>
</dbReference>
<dbReference type="PANTHER" id="PTHR11228">
    <property type="entry name" value="RADICAL SAM DOMAIN PROTEIN"/>
    <property type="match status" value="1"/>
</dbReference>
<evidence type="ECO:0000256" key="5">
    <source>
        <dbReference type="ARBA" id="ARBA00023004"/>
    </source>
</evidence>
<feature type="domain" description="Radical SAM core" evidence="7">
    <location>
        <begin position="14"/>
        <end position="156"/>
    </location>
</feature>
<dbReference type="SFLD" id="SFLDG01387">
    <property type="entry name" value="BtrN-like_SPASM_domain_contain"/>
    <property type="match status" value="1"/>
</dbReference>
<dbReference type="InterPro" id="IPR050377">
    <property type="entry name" value="Radical_SAM_PqqE_MftC-like"/>
</dbReference>
<evidence type="ECO:0000259" key="8">
    <source>
        <dbReference type="Pfam" id="PF13186"/>
    </source>
</evidence>
<evidence type="ECO:0008006" key="11">
    <source>
        <dbReference type="Google" id="ProtNLM"/>
    </source>
</evidence>
<organism evidence="9 10">
    <name type="scientific">Ornatilinea apprima</name>
    <dbReference type="NCBI Taxonomy" id="1134406"/>
    <lineage>
        <taxon>Bacteria</taxon>
        <taxon>Bacillati</taxon>
        <taxon>Chloroflexota</taxon>
        <taxon>Anaerolineae</taxon>
        <taxon>Anaerolineales</taxon>
        <taxon>Anaerolineaceae</taxon>
        <taxon>Ornatilinea</taxon>
    </lineage>
</organism>
<dbReference type="GO" id="GO:0051536">
    <property type="term" value="F:iron-sulfur cluster binding"/>
    <property type="evidence" value="ECO:0007669"/>
    <property type="project" value="UniProtKB-KW"/>
</dbReference>
<dbReference type="OrthoDB" id="9805809at2"/>
<keyword evidence="4" id="KW-0479">Metal-binding</keyword>
<dbReference type="Pfam" id="PF13186">
    <property type="entry name" value="SPASM"/>
    <property type="match status" value="1"/>
</dbReference>
<evidence type="ECO:0000256" key="6">
    <source>
        <dbReference type="ARBA" id="ARBA00023014"/>
    </source>
</evidence>
<keyword evidence="10" id="KW-1185">Reference proteome</keyword>
<dbReference type="STRING" id="1134406.ADN00_02535"/>
<evidence type="ECO:0000313" key="9">
    <source>
        <dbReference type="EMBL" id="KPL79576.1"/>
    </source>
</evidence>
<dbReference type="GO" id="GO:0003824">
    <property type="term" value="F:catalytic activity"/>
    <property type="evidence" value="ECO:0007669"/>
    <property type="project" value="InterPro"/>
</dbReference>
<accession>A0A0P6XS27</accession>
<protein>
    <recommendedName>
        <fullName evidence="11">Radical SAM protein</fullName>
    </recommendedName>
</protein>
<proteinExistence type="predicted"/>
<dbReference type="Pfam" id="PF04055">
    <property type="entry name" value="Radical_SAM"/>
    <property type="match status" value="1"/>
</dbReference>
<keyword evidence="5" id="KW-0408">Iron</keyword>
<dbReference type="Proteomes" id="UP000050417">
    <property type="component" value="Unassembled WGS sequence"/>
</dbReference>
<evidence type="ECO:0000256" key="2">
    <source>
        <dbReference type="ARBA" id="ARBA00022485"/>
    </source>
</evidence>
<evidence type="ECO:0000259" key="7">
    <source>
        <dbReference type="Pfam" id="PF04055"/>
    </source>
</evidence>